<keyword evidence="2" id="KW-1185">Reference proteome</keyword>
<organism evidence="1 2">
    <name type="scientific">Pleurodeles waltl</name>
    <name type="common">Iberian ribbed newt</name>
    <dbReference type="NCBI Taxonomy" id="8319"/>
    <lineage>
        <taxon>Eukaryota</taxon>
        <taxon>Metazoa</taxon>
        <taxon>Chordata</taxon>
        <taxon>Craniata</taxon>
        <taxon>Vertebrata</taxon>
        <taxon>Euteleostomi</taxon>
        <taxon>Amphibia</taxon>
        <taxon>Batrachia</taxon>
        <taxon>Caudata</taxon>
        <taxon>Salamandroidea</taxon>
        <taxon>Salamandridae</taxon>
        <taxon>Pleurodelinae</taxon>
        <taxon>Pleurodeles</taxon>
    </lineage>
</organism>
<evidence type="ECO:0000313" key="1">
    <source>
        <dbReference type="EMBL" id="KAJ1098922.1"/>
    </source>
</evidence>
<dbReference type="Proteomes" id="UP001066276">
    <property type="component" value="Chromosome 10"/>
</dbReference>
<dbReference type="EMBL" id="JANPWB010000014">
    <property type="protein sequence ID" value="KAJ1098922.1"/>
    <property type="molecule type" value="Genomic_DNA"/>
</dbReference>
<sequence>MVCCVVHPFISGIVSAILGLSAGARIRFRHSNCPFQFSLSASCRRQLGSAPPGEERDQPLLPRSGASSGFGIYFLSGISNSPSPPVLEQRTRTMMSGLTVPSLLVFQSRRPRHLLVFDSGGQSWLRSPTSLHVFPSQPPGSFSPSLVLRVCYCFLVGAAILFRCASSTSCSGIPPRAVASPQVLVYSELRRLPPIALVCFGRLRGPGLQDYCALVGGCRELRFTRAARSASSHAPYSH</sequence>
<proteinExistence type="predicted"/>
<comment type="caution">
    <text evidence="1">The sequence shown here is derived from an EMBL/GenBank/DDBJ whole genome shotgun (WGS) entry which is preliminary data.</text>
</comment>
<dbReference type="AlphaFoldDB" id="A0AAV7M5S1"/>
<protein>
    <submittedName>
        <fullName evidence="1">Uncharacterized protein</fullName>
    </submittedName>
</protein>
<name>A0AAV7M5S1_PLEWA</name>
<gene>
    <name evidence="1" type="ORF">NDU88_004029</name>
</gene>
<evidence type="ECO:0000313" key="2">
    <source>
        <dbReference type="Proteomes" id="UP001066276"/>
    </source>
</evidence>
<accession>A0AAV7M5S1</accession>
<reference evidence="1" key="1">
    <citation type="journal article" date="2022" name="bioRxiv">
        <title>Sequencing and chromosome-scale assembly of the giantPleurodeles waltlgenome.</title>
        <authorList>
            <person name="Brown T."/>
            <person name="Elewa A."/>
            <person name="Iarovenko S."/>
            <person name="Subramanian E."/>
            <person name="Araus A.J."/>
            <person name="Petzold A."/>
            <person name="Susuki M."/>
            <person name="Suzuki K.-i.T."/>
            <person name="Hayashi T."/>
            <person name="Toyoda A."/>
            <person name="Oliveira C."/>
            <person name="Osipova E."/>
            <person name="Leigh N.D."/>
            <person name="Simon A."/>
            <person name="Yun M.H."/>
        </authorList>
    </citation>
    <scope>NUCLEOTIDE SEQUENCE</scope>
    <source>
        <strain evidence="1">20211129_DDA</strain>
        <tissue evidence="1">Liver</tissue>
    </source>
</reference>